<dbReference type="Proteomes" id="UP000306575">
    <property type="component" value="Unassembled WGS sequence"/>
</dbReference>
<dbReference type="PANTHER" id="PTHR43537:SF41">
    <property type="entry name" value="TRANSCRIPTIONAL REGULATORY PROTEIN"/>
    <property type="match status" value="1"/>
</dbReference>
<keyword evidence="2" id="KW-0238">DNA-binding</keyword>
<dbReference type="PROSITE" id="PS50949">
    <property type="entry name" value="HTH_GNTR"/>
    <property type="match status" value="1"/>
</dbReference>
<dbReference type="EMBL" id="SULI01000001">
    <property type="protein sequence ID" value="TKZ22381.1"/>
    <property type="molecule type" value="Genomic_DNA"/>
</dbReference>
<evidence type="ECO:0000313" key="6">
    <source>
        <dbReference type="Proteomes" id="UP000306575"/>
    </source>
</evidence>
<evidence type="ECO:0000256" key="2">
    <source>
        <dbReference type="ARBA" id="ARBA00023125"/>
    </source>
</evidence>
<dbReference type="InterPro" id="IPR036388">
    <property type="entry name" value="WH-like_DNA-bd_sf"/>
</dbReference>
<protein>
    <submittedName>
        <fullName evidence="5">GntR family transcriptional regulator</fullName>
    </submittedName>
</protein>
<dbReference type="Gene3D" id="1.10.10.10">
    <property type="entry name" value="Winged helix-like DNA-binding domain superfamily/Winged helix DNA-binding domain"/>
    <property type="match status" value="1"/>
</dbReference>
<evidence type="ECO:0000259" key="4">
    <source>
        <dbReference type="PROSITE" id="PS50949"/>
    </source>
</evidence>
<dbReference type="SMART" id="SM00345">
    <property type="entry name" value="HTH_GNTR"/>
    <property type="match status" value="1"/>
</dbReference>
<dbReference type="InterPro" id="IPR008920">
    <property type="entry name" value="TF_FadR/GntR_C"/>
</dbReference>
<comment type="caution">
    <text evidence="5">The sequence shown here is derived from an EMBL/GenBank/DDBJ whole genome shotgun (WGS) entry which is preliminary data.</text>
</comment>
<dbReference type="InterPro" id="IPR000524">
    <property type="entry name" value="Tscrpt_reg_HTH_GntR"/>
</dbReference>
<accession>A0A4V6F2B6</accession>
<evidence type="ECO:0000256" key="3">
    <source>
        <dbReference type="ARBA" id="ARBA00023163"/>
    </source>
</evidence>
<dbReference type="RefSeq" id="WP_138014399.1">
    <property type="nucleotide sequence ID" value="NZ_SULI01000001.1"/>
</dbReference>
<keyword evidence="3" id="KW-0804">Transcription</keyword>
<dbReference type="SUPFAM" id="SSF48008">
    <property type="entry name" value="GntR ligand-binding domain-like"/>
    <property type="match status" value="1"/>
</dbReference>
<dbReference type="CDD" id="cd07377">
    <property type="entry name" value="WHTH_GntR"/>
    <property type="match status" value="1"/>
</dbReference>
<dbReference type="PRINTS" id="PR00035">
    <property type="entry name" value="HTHGNTR"/>
</dbReference>
<sequence>MKLQTVDIGKTASAASLIFEAVRKAIIEGDLNEGEALRQDELARMFNTSRIPVREALTMLEQQGLVKIERYKGAIVAGLSLDETNEIFDFRALVEPEVIRSAVPQMTQSQLRKARGYIDKFARADDPMAYGDLNRKFHATLYQASKMTYHMNAINNSIDRIDRYVRAQLVQLGGMERANQEHRKILEACEKGDANLAAQLTADHIIGAKTALNAHFQNAAS</sequence>
<keyword evidence="1" id="KW-0805">Transcription regulation</keyword>
<dbReference type="Gene3D" id="1.20.120.530">
    <property type="entry name" value="GntR ligand-binding domain-like"/>
    <property type="match status" value="1"/>
</dbReference>
<dbReference type="GO" id="GO:0003677">
    <property type="term" value="F:DNA binding"/>
    <property type="evidence" value="ECO:0007669"/>
    <property type="project" value="UniProtKB-KW"/>
</dbReference>
<dbReference type="InterPro" id="IPR036390">
    <property type="entry name" value="WH_DNA-bd_sf"/>
</dbReference>
<evidence type="ECO:0000313" key="5">
    <source>
        <dbReference type="EMBL" id="TKZ22381.1"/>
    </source>
</evidence>
<name>A0A4V6F2B6_9RHOB</name>
<dbReference type="OrthoDB" id="7834120at2"/>
<reference evidence="5 6" key="1">
    <citation type="submission" date="2019-04" db="EMBL/GenBank/DDBJ databases">
        <title>Genome sequence of Pelagicola litoralis CL-ES2.</title>
        <authorList>
            <person name="Cao J."/>
        </authorList>
    </citation>
    <scope>NUCLEOTIDE SEQUENCE [LARGE SCALE GENOMIC DNA]</scope>
    <source>
        <strain evidence="5 6">CL-ES2</strain>
    </source>
</reference>
<proteinExistence type="predicted"/>
<dbReference type="AlphaFoldDB" id="A0A4V6F2B6"/>
<dbReference type="InterPro" id="IPR011711">
    <property type="entry name" value="GntR_C"/>
</dbReference>
<organism evidence="5 6">
    <name type="scientific">Shimia litoralis</name>
    <dbReference type="NCBI Taxonomy" id="420403"/>
    <lineage>
        <taxon>Bacteria</taxon>
        <taxon>Pseudomonadati</taxon>
        <taxon>Pseudomonadota</taxon>
        <taxon>Alphaproteobacteria</taxon>
        <taxon>Rhodobacterales</taxon>
        <taxon>Roseobacteraceae</taxon>
    </lineage>
</organism>
<dbReference type="Pfam" id="PF00392">
    <property type="entry name" value="GntR"/>
    <property type="match status" value="1"/>
</dbReference>
<dbReference type="SMART" id="SM00895">
    <property type="entry name" value="FCD"/>
    <property type="match status" value="1"/>
</dbReference>
<dbReference type="PANTHER" id="PTHR43537">
    <property type="entry name" value="TRANSCRIPTIONAL REGULATOR, GNTR FAMILY"/>
    <property type="match status" value="1"/>
</dbReference>
<dbReference type="SUPFAM" id="SSF46785">
    <property type="entry name" value="Winged helix' DNA-binding domain"/>
    <property type="match status" value="1"/>
</dbReference>
<dbReference type="Pfam" id="PF07729">
    <property type="entry name" value="FCD"/>
    <property type="match status" value="1"/>
</dbReference>
<feature type="domain" description="HTH gntR-type" evidence="4">
    <location>
        <begin position="12"/>
        <end position="79"/>
    </location>
</feature>
<dbReference type="GO" id="GO:0003700">
    <property type="term" value="F:DNA-binding transcription factor activity"/>
    <property type="evidence" value="ECO:0007669"/>
    <property type="project" value="InterPro"/>
</dbReference>
<keyword evidence="6" id="KW-1185">Reference proteome</keyword>
<gene>
    <name evidence="5" type="ORF">FAP39_00475</name>
</gene>
<evidence type="ECO:0000256" key="1">
    <source>
        <dbReference type="ARBA" id="ARBA00023015"/>
    </source>
</evidence>